<proteinExistence type="inferred from homology"/>
<keyword evidence="5" id="KW-1185">Reference proteome</keyword>
<dbReference type="SUPFAM" id="SSF53756">
    <property type="entry name" value="UDP-Glycosyltransferase/glycogen phosphorylase"/>
    <property type="match status" value="1"/>
</dbReference>
<dbReference type="PANTHER" id="PTHR12526:SF640">
    <property type="entry name" value="COLANIC ACID BIOSYNTHESIS GLYCOSYLTRANSFERASE WCAL-RELATED"/>
    <property type="match status" value="1"/>
</dbReference>
<evidence type="ECO:0000256" key="3">
    <source>
        <dbReference type="ARBA" id="ARBA00022679"/>
    </source>
</evidence>
<name>A0A1M6AZZ0_9RHOB</name>
<gene>
    <name evidence="4" type="ORF">SAMN05444417_0711</name>
</gene>
<evidence type="ECO:0000256" key="1">
    <source>
        <dbReference type="ARBA" id="ARBA00009481"/>
    </source>
</evidence>
<dbReference type="STRING" id="1447782.SAMN05444417_0711"/>
<keyword evidence="2 4" id="KW-0328">Glycosyltransferase</keyword>
<dbReference type="PANTHER" id="PTHR12526">
    <property type="entry name" value="GLYCOSYLTRANSFERASE"/>
    <property type="match status" value="1"/>
</dbReference>
<dbReference type="GO" id="GO:0016757">
    <property type="term" value="F:glycosyltransferase activity"/>
    <property type="evidence" value="ECO:0007669"/>
    <property type="project" value="UniProtKB-KW"/>
</dbReference>
<comment type="similarity">
    <text evidence="1">Belongs to the glycosyltransferase group 1 family. Glycosyltransferase 4 subfamily.</text>
</comment>
<dbReference type="RefSeq" id="WP_073326405.1">
    <property type="nucleotide sequence ID" value="NZ_FQYO01000001.1"/>
</dbReference>
<reference evidence="4 5" key="1">
    <citation type="submission" date="2016-11" db="EMBL/GenBank/DDBJ databases">
        <authorList>
            <person name="Jaros S."/>
            <person name="Januszkiewicz K."/>
            <person name="Wedrychowicz H."/>
        </authorList>
    </citation>
    <scope>NUCLEOTIDE SEQUENCE [LARGE SCALE GENOMIC DNA]</scope>
    <source>
        <strain evidence="4 5">DSM 100565</strain>
    </source>
</reference>
<accession>A0A1M6AZZ0</accession>
<dbReference type="OrthoDB" id="5490290at2"/>
<dbReference type="AlphaFoldDB" id="A0A1M6AZZ0"/>
<dbReference type="Pfam" id="PF13692">
    <property type="entry name" value="Glyco_trans_1_4"/>
    <property type="match status" value="1"/>
</dbReference>
<evidence type="ECO:0000313" key="4">
    <source>
        <dbReference type="EMBL" id="SHI42026.1"/>
    </source>
</evidence>
<sequence>MRPDPDVIAPSFKRRISGVTSTLVRLVPTQARDIAIAACGPALPPEVPRIPLHRLPFLPRRPRVWHARRNVEMLGGLVLRALGQDLRLLFTSASQRRHTAYTRWLIGRMDRIVATSDRSAAFLTRPATVIRHGIDTDAFRPPPDRAALRRELGLPEGLLVGCYGRIRPSKGTDLFLDAMLDLLPDRPGAHAVVMGGTAPKFARFAADLRARAAASPVADRIHFRPEARPWEMAGWFGALDLYVAPQRHEGFGLTPLEAMACGAAVVATDAGAFDELVVPERTGLIVPRGDAPALKAALSRALDDAPARVAWGAAGPAHVAESFRLEDEAAALNAIYREMLAAAR</sequence>
<evidence type="ECO:0000256" key="2">
    <source>
        <dbReference type="ARBA" id="ARBA00022676"/>
    </source>
</evidence>
<dbReference type="Gene3D" id="3.40.50.2000">
    <property type="entry name" value="Glycogen Phosphorylase B"/>
    <property type="match status" value="2"/>
</dbReference>
<dbReference type="EMBL" id="FQYO01000001">
    <property type="protein sequence ID" value="SHI42026.1"/>
    <property type="molecule type" value="Genomic_DNA"/>
</dbReference>
<organism evidence="4 5">
    <name type="scientific">Wenxinia saemankumensis</name>
    <dbReference type="NCBI Taxonomy" id="1447782"/>
    <lineage>
        <taxon>Bacteria</taxon>
        <taxon>Pseudomonadati</taxon>
        <taxon>Pseudomonadota</taxon>
        <taxon>Alphaproteobacteria</taxon>
        <taxon>Rhodobacterales</taxon>
        <taxon>Roseobacteraceae</taxon>
        <taxon>Wenxinia</taxon>
    </lineage>
</organism>
<keyword evidence="3 4" id="KW-0808">Transferase</keyword>
<dbReference type="CDD" id="cd03801">
    <property type="entry name" value="GT4_PimA-like"/>
    <property type="match status" value="1"/>
</dbReference>
<protein>
    <submittedName>
        <fullName evidence="4">Mannosyltransferase</fullName>
    </submittedName>
</protein>
<dbReference type="Proteomes" id="UP000184292">
    <property type="component" value="Unassembled WGS sequence"/>
</dbReference>
<evidence type="ECO:0000313" key="5">
    <source>
        <dbReference type="Proteomes" id="UP000184292"/>
    </source>
</evidence>